<dbReference type="Proteomes" id="UP000762676">
    <property type="component" value="Unassembled WGS sequence"/>
</dbReference>
<comment type="caution">
    <text evidence="2">The sequence shown here is derived from an EMBL/GenBank/DDBJ whole genome shotgun (WGS) entry which is preliminary data.</text>
</comment>
<keyword evidence="1" id="KW-0812">Transmembrane</keyword>
<dbReference type="EMBL" id="BMAT01010710">
    <property type="protein sequence ID" value="GFR59331.1"/>
    <property type="molecule type" value="Genomic_DNA"/>
</dbReference>
<proteinExistence type="predicted"/>
<evidence type="ECO:0000256" key="1">
    <source>
        <dbReference type="SAM" id="Phobius"/>
    </source>
</evidence>
<gene>
    <name evidence="2" type="ORF">ElyMa_005383100</name>
</gene>
<sequence length="110" mass="13023">MYVYIYVYIAIIILKARRARLCSHHNHLAIVPLLNVSPLLTWTKIEQLQPTLKDIKLEVNQTSFDPYLQQIRNTDETAPRPRRPRNRFPWIRFLSVFGGLSDTLIYVEML</sequence>
<keyword evidence="3" id="KW-1185">Reference proteome</keyword>
<keyword evidence="1" id="KW-0472">Membrane</keyword>
<organism evidence="2 3">
    <name type="scientific">Elysia marginata</name>
    <dbReference type="NCBI Taxonomy" id="1093978"/>
    <lineage>
        <taxon>Eukaryota</taxon>
        <taxon>Metazoa</taxon>
        <taxon>Spiralia</taxon>
        <taxon>Lophotrochozoa</taxon>
        <taxon>Mollusca</taxon>
        <taxon>Gastropoda</taxon>
        <taxon>Heterobranchia</taxon>
        <taxon>Euthyneura</taxon>
        <taxon>Panpulmonata</taxon>
        <taxon>Sacoglossa</taxon>
        <taxon>Placobranchoidea</taxon>
        <taxon>Plakobranchidae</taxon>
        <taxon>Elysia</taxon>
    </lineage>
</organism>
<evidence type="ECO:0000313" key="2">
    <source>
        <dbReference type="EMBL" id="GFR59331.1"/>
    </source>
</evidence>
<protein>
    <submittedName>
        <fullName evidence="2">Uncharacterized protein</fullName>
    </submittedName>
</protein>
<dbReference type="AlphaFoldDB" id="A0AAV4EG83"/>
<accession>A0AAV4EG83</accession>
<reference evidence="2 3" key="1">
    <citation type="journal article" date="2021" name="Elife">
        <title>Chloroplast acquisition without the gene transfer in kleptoplastic sea slugs, Plakobranchus ocellatus.</title>
        <authorList>
            <person name="Maeda T."/>
            <person name="Takahashi S."/>
            <person name="Yoshida T."/>
            <person name="Shimamura S."/>
            <person name="Takaki Y."/>
            <person name="Nagai Y."/>
            <person name="Toyoda A."/>
            <person name="Suzuki Y."/>
            <person name="Arimoto A."/>
            <person name="Ishii H."/>
            <person name="Satoh N."/>
            <person name="Nishiyama T."/>
            <person name="Hasebe M."/>
            <person name="Maruyama T."/>
            <person name="Minagawa J."/>
            <person name="Obokata J."/>
            <person name="Shigenobu S."/>
        </authorList>
    </citation>
    <scope>NUCLEOTIDE SEQUENCE [LARGE SCALE GENOMIC DNA]</scope>
</reference>
<name>A0AAV4EG83_9GAST</name>
<feature type="transmembrane region" description="Helical" evidence="1">
    <location>
        <begin position="90"/>
        <end position="107"/>
    </location>
</feature>
<evidence type="ECO:0000313" key="3">
    <source>
        <dbReference type="Proteomes" id="UP000762676"/>
    </source>
</evidence>
<keyword evidence="1" id="KW-1133">Transmembrane helix</keyword>